<dbReference type="Proteomes" id="UP000712281">
    <property type="component" value="Unassembled WGS sequence"/>
</dbReference>
<reference evidence="2" key="1">
    <citation type="submission" date="2019-12" db="EMBL/GenBank/DDBJ databases">
        <title>Genome sequencing and annotation of Brassica cretica.</title>
        <authorList>
            <person name="Studholme D.J."/>
            <person name="Sarris P.F."/>
        </authorList>
    </citation>
    <scope>NUCLEOTIDE SEQUENCE</scope>
    <source>
        <strain evidence="2">PFS-001/15</strain>
        <tissue evidence="2">Leaf</tissue>
    </source>
</reference>
<evidence type="ECO:0000313" key="2">
    <source>
        <dbReference type="EMBL" id="KAF2556574.1"/>
    </source>
</evidence>
<proteinExistence type="predicted"/>
<evidence type="ECO:0000313" key="3">
    <source>
        <dbReference type="Proteomes" id="UP000712281"/>
    </source>
</evidence>
<feature type="region of interest" description="Disordered" evidence="1">
    <location>
        <begin position="25"/>
        <end position="80"/>
    </location>
</feature>
<organism evidence="2 3">
    <name type="scientific">Brassica cretica</name>
    <name type="common">Mustard</name>
    <dbReference type="NCBI Taxonomy" id="69181"/>
    <lineage>
        <taxon>Eukaryota</taxon>
        <taxon>Viridiplantae</taxon>
        <taxon>Streptophyta</taxon>
        <taxon>Embryophyta</taxon>
        <taxon>Tracheophyta</taxon>
        <taxon>Spermatophyta</taxon>
        <taxon>Magnoliopsida</taxon>
        <taxon>eudicotyledons</taxon>
        <taxon>Gunneridae</taxon>
        <taxon>Pentapetalae</taxon>
        <taxon>rosids</taxon>
        <taxon>malvids</taxon>
        <taxon>Brassicales</taxon>
        <taxon>Brassicaceae</taxon>
        <taxon>Brassiceae</taxon>
        <taxon>Brassica</taxon>
    </lineage>
</organism>
<feature type="compositionally biased region" description="Basic and acidic residues" evidence="1">
    <location>
        <begin position="60"/>
        <end position="80"/>
    </location>
</feature>
<accession>A0A8S9HHD5</accession>
<comment type="caution">
    <text evidence="2">The sequence shown here is derived from an EMBL/GenBank/DDBJ whole genome shotgun (WGS) entry which is preliminary data.</text>
</comment>
<evidence type="ECO:0000256" key="1">
    <source>
        <dbReference type="SAM" id="MobiDB-lite"/>
    </source>
</evidence>
<dbReference type="EMBL" id="QGKW02001940">
    <property type="protein sequence ID" value="KAF2556574.1"/>
    <property type="molecule type" value="Genomic_DNA"/>
</dbReference>
<sequence length="119" mass="13105">MINTYPPQGSSVHRLDKEIKLQQKSENGNGLVINGARDVARENSDESSSDKASSCVPHLFTEEVSHDGGGDHETWIKRASDDTAERVPALGVEPVPELVEAFLLEEECWVRANPPKRPT</sequence>
<name>A0A8S9HHD5_BRACR</name>
<dbReference type="AlphaFoldDB" id="A0A8S9HHD5"/>
<gene>
    <name evidence="2" type="ORF">F2Q68_00016274</name>
</gene>
<protein>
    <submittedName>
        <fullName evidence="2">Uncharacterized protein</fullName>
    </submittedName>
</protein>